<keyword evidence="2" id="KW-1185">Reference proteome</keyword>
<geneLocation type="plasmid" evidence="2">
    <name>pts417</name>
</geneLocation>
<evidence type="ECO:0000313" key="2">
    <source>
        <dbReference type="Proteomes" id="UP000232638"/>
    </source>
</evidence>
<protein>
    <submittedName>
        <fullName evidence="1">Uncharacterized protein</fullName>
    </submittedName>
</protein>
<keyword evidence="1" id="KW-0614">Plasmid</keyword>
<dbReference type="RefSeq" id="WP_100922906.1">
    <property type="nucleotide sequence ID" value="NZ_CP020371.1"/>
</dbReference>
<evidence type="ECO:0000313" key="1">
    <source>
        <dbReference type="EMBL" id="AUB85270.1"/>
    </source>
</evidence>
<organism evidence="1 2">
    <name type="scientific">Candidatus Thiodictyon syntrophicum</name>
    <dbReference type="NCBI Taxonomy" id="1166950"/>
    <lineage>
        <taxon>Bacteria</taxon>
        <taxon>Pseudomonadati</taxon>
        <taxon>Pseudomonadota</taxon>
        <taxon>Gammaproteobacteria</taxon>
        <taxon>Chromatiales</taxon>
        <taxon>Chromatiaceae</taxon>
        <taxon>Thiodictyon</taxon>
    </lineage>
</organism>
<dbReference type="KEGG" id="tsy:THSYN_30665"/>
<name>A0A2K8UIA8_9GAMM</name>
<dbReference type="AlphaFoldDB" id="A0A2K8UIA8"/>
<gene>
    <name evidence="1" type="ORF">THSYN_30665</name>
</gene>
<proteinExistence type="predicted"/>
<dbReference type="Proteomes" id="UP000232638">
    <property type="component" value="Plasmid pTs417"/>
</dbReference>
<accession>A0A2K8UIA8</accession>
<sequence length="341" mass="37209">MDTPALLQDLRRHCGTDRPAGRVIDTQAGLAAFESRVCDWFAHRLPEAAPDASPTQHLALLARLFRDAPGGKSALDPLAIIQFELGLLAALPPFLPADLGPADWPVTIQQPLDELFAVEGRTGQIELHCLVTVMESFLHTHFVVQASQCCWGALRHAGDSGDRGDARLGASTALLQCLRTKKCFGLTDWLDWAALLSTANAEHAAVGAPSAFPALDAILEPTLITAQRPPQVAGRWRLRPDDRGTRWVKSGGAVYDGLRFWCVDLVRNLLHAHQRRLELPPIAPGLLTLLCYLIWLFDPYRGLHLALIGITRSGTTPDAAGPVPDVRSWSACAGRTTGWWR</sequence>
<dbReference type="EMBL" id="CP020371">
    <property type="protein sequence ID" value="AUB85270.1"/>
    <property type="molecule type" value="Genomic_DNA"/>
</dbReference>
<reference evidence="1 2" key="1">
    <citation type="submission" date="2017-03" db="EMBL/GenBank/DDBJ databases">
        <title>Complete genome sequence of Candidatus 'Thiodictyon syntrophicum' sp. nov. strain Cad16T, a photolithoautotroph purple sulfur bacterium isolated from an alpine meromictic lake.</title>
        <authorList>
            <person name="Luedin S.M."/>
            <person name="Pothier J.F."/>
            <person name="Danza F."/>
            <person name="Storelli N."/>
            <person name="Wittwer M."/>
            <person name="Tonolla M."/>
        </authorList>
    </citation>
    <scope>NUCLEOTIDE SEQUENCE [LARGE SCALE GENOMIC DNA]</scope>
    <source>
        <strain evidence="1 2">Cad16T</strain>
        <plasmid evidence="2">Plasmid pts417</plasmid>
    </source>
</reference>